<dbReference type="GO" id="GO:0008270">
    <property type="term" value="F:zinc ion binding"/>
    <property type="evidence" value="ECO:0007669"/>
    <property type="project" value="UniProtKB-KW"/>
</dbReference>
<evidence type="ECO:0000313" key="5">
    <source>
        <dbReference type="EMBL" id="TFJ86885.1"/>
    </source>
</evidence>
<dbReference type="InterPro" id="IPR001841">
    <property type="entry name" value="Znf_RING"/>
</dbReference>
<feature type="compositionally biased region" description="Low complexity" evidence="2">
    <location>
        <begin position="13"/>
        <end position="22"/>
    </location>
</feature>
<evidence type="ECO:0000256" key="3">
    <source>
        <dbReference type="SAM" id="Phobius"/>
    </source>
</evidence>
<dbReference type="AlphaFoldDB" id="A0A4D9DBP5"/>
<dbReference type="PANTHER" id="PTHR46225">
    <property type="entry name" value="C3H4 TYPE ZINC FINGER PROTEIN"/>
    <property type="match status" value="1"/>
</dbReference>
<feature type="transmembrane region" description="Helical" evidence="3">
    <location>
        <begin position="150"/>
        <end position="167"/>
    </location>
</feature>
<dbReference type="SMART" id="SM00184">
    <property type="entry name" value="RING"/>
    <property type="match status" value="1"/>
</dbReference>
<feature type="transmembrane region" description="Helical" evidence="3">
    <location>
        <begin position="108"/>
        <end position="129"/>
    </location>
</feature>
<organism evidence="5 6">
    <name type="scientific">Nannochloropsis salina CCMP1776</name>
    <dbReference type="NCBI Taxonomy" id="1027361"/>
    <lineage>
        <taxon>Eukaryota</taxon>
        <taxon>Sar</taxon>
        <taxon>Stramenopiles</taxon>
        <taxon>Ochrophyta</taxon>
        <taxon>Eustigmatophyceae</taxon>
        <taxon>Eustigmatales</taxon>
        <taxon>Monodopsidaceae</taxon>
        <taxon>Microchloropsis</taxon>
        <taxon>Microchloropsis salina</taxon>
    </lineage>
</organism>
<feature type="compositionally biased region" description="Low complexity" evidence="2">
    <location>
        <begin position="420"/>
        <end position="430"/>
    </location>
</feature>
<reference evidence="5 6" key="1">
    <citation type="submission" date="2019-01" db="EMBL/GenBank/DDBJ databases">
        <title>Nuclear Genome Assembly of the Microalgal Biofuel strain Nannochloropsis salina CCMP1776.</title>
        <authorList>
            <person name="Hovde B."/>
        </authorList>
    </citation>
    <scope>NUCLEOTIDE SEQUENCE [LARGE SCALE GENOMIC DNA]</scope>
    <source>
        <strain evidence="5 6">CCMP1776</strain>
    </source>
</reference>
<protein>
    <recommendedName>
        <fullName evidence="4">RING-type domain-containing protein</fullName>
    </recommendedName>
</protein>
<feature type="domain" description="RING-type" evidence="4">
    <location>
        <begin position="292"/>
        <end position="333"/>
    </location>
</feature>
<feature type="region of interest" description="Disordered" evidence="2">
    <location>
        <begin position="262"/>
        <end position="282"/>
    </location>
</feature>
<keyword evidence="1" id="KW-0479">Metal-binding</keyword>
<gene>
    <name evidence="5" type="ORF">NSK_001973</name>
</gene>
<keyword evidence="3" id="KW-0472">Membrane</keyword>
<dbReference type="InterPro" id="IPR013083">
    <property type="entry name" value="Znf_RING/FYVE/PHD"/>
</dbReference>
<feature type="compositionally biased region" description="Polar residues" evidence="2">
    <location>
        <begin position="273"/>
        <end position="282"/>
    </location>
</feature>
<keyword evidence="3" id="KW-1133">Transmembrane helix</keyword>
<feature type="compositionally biased region" description="Low complexity" evidence="2">
    <location>
        <begin position="352"/>
        <end position="369"/>
    </location>
</feature>
<dbReference type="Pfam" id="PF13639">
    <property type="entry name" value="zf-RING_2"/>
    <property type="match status" value="1"/>
</dbReference>
<feature type="transmembrane region" description="Helical" evidence="3">
    <location>
        <begin position="187"/>
        <end position="218"/>
    </location>
</feature>
<dbReference type="CDD" id="cd16454">
    <property type="entry name" value="RING-H2_PA-TM-RING"/>
    <property type="match status" value="1"/>
</dbReference>
<keyword evidence="1" id="KW-0862">Zinc</keyword>
<keyword evidence="6" id="KW-1185">Reference proteome</keyword>
<dbReference type="PROSITE" id="PS50089">
    <property type="entry name" value="ZF_RING_2"/>
    <property type="match status" value="1"/>
</dbReference>
<evidence type="ECO:0000259" key="4">
    <source>
        <dbReference type="PROSITE" id="PS50089"/>
    </source>
</evidence>
<evidence type="ECO:0000313" key="6">
    <source>
        <dbReference type="Proteomes" id="UP000355283"/>
    </source>
</evidence>
<dbReference type="Proteomes" id="UP000355283">
    <property type="component" value="Unassembled WGS sequence"/>
</dbReference>
<dbReference type="EMBL" id="SDOX01000007">
    <property type="protein sequence ID" value="TFJ86885.1"/>
    <property type="molecule type" value="Genomic_DNA"/>
</dbReference>
<sequence length="440" mass="46413">MSRASQLGGTGASAGSTSSEGGPTQMELDEALARQLQRAEMDGISTPLILGGGGDGGRRRTVAGRASFALCVVLVVNIPQIIAAVVILSKYWHDTTCEPSETTKWKTYALIAALRMFLYVSSVSALYRLNGRMPATTRLMRFLSHARNGLDAFGLIWFVVGNMWLFGGDVEICPHPNRSPVYSLCVAFVFINYAQLCLPCVVVIIMLPVLCFCLPCLIRILARIQDPMRGKGATPSMINKLPMMKSRQIQAEKAATASAGSLEGQAAPPASQGGEQDTQVSVTGVESNSTSCAVCISEYAPDEDVRLLPCAHYFHASCVDEWLKVNASCPTCRASILPESAEQPTPRSSHYGTTSAGVLGSSASTSLSGGSTGNSPGGAGQGTIHPLTTSPLSSASSAIPTHPGTPHRGGSLAGGRASQQHHQVQQQQQQSRRSTGDHLV</sequence>
<feature type="compositionally biased region" description="Gly residues" evidence="2">
    <location>
        <begin position="370"/>
        <end position="381"/>
    </location>
</feature>
<dbReference type="SUPFAM" id="SSF57850">
    <property type="entry name" value="RING/U-box"/>
    <property type="match status" value="1"/>
</dbReference>
<feature type="region of interest" description="Disordered" evidence="2">
    <location>
        <begin position="1"/>
        <end position="24"/>
    </location>
</feature>
<feature type="transmembrane region" description="Helical" evidence="3">
    <location>
        <begin position="68"/>
        <end position="88"/>
    </location>
</feature>
<evidence type="ECO:0000256" key="1">
    <source>
        <dbReference type="PROSITE-ProRule" id="PRU00175"/>
    </source>
</evidence>
<dbReference type="PANTHER" id="PTHR46225:SF19">
    <property type="entry name" value="RING-TYPE DOMAIN-CONTAINING PROTEIN"/>
    <property type="match status" value="1"/>
</dbReference>
<dbReference type="OrthoDB" id="198642at2759"/>
<dbReference type="Gene3D" id="3.30.40.10">
    <property type="entry name" value="Zinc/RING finger domain, C3HC4 (zinc finger)"/>
    <property type="match status" value="1"/>
</dbReference>
<feature type="compositionally biased region" description="Low complexity" evidence="2">
    <location>
        <begin position="382"/>
        <end position="398"/>
    </location>
</feature>
<keyword evidence="1" id="KW-0863">Zinc-finger</keyword>
<name>A0A4D9DBP5_9STRA</name>
<evidence type="ECO:0000256" key="2">
    <source>
        <dbReference type="SAM" id="MobiDB-lite"/>
    </source>
</evidence>
<proteinExistence type="predicted"/>
<accession>A0A4D9DBP5</accession>
<feature type="compositionally biased region" description="Polar residues" evidence="2">
    <location>
        <begin position="342"/>
        <end position="351"/>
    </location>
</feature>
<comment type="caution">
    <text evidence="5">The sequence shown here is derived from an EMBL/GenBank/DDBJ whole genome shotgun (WGS) entry which is preliminary data.</text>
</comment>
<keyword evidence="3" id="KW-0812">Transmembrane</keyword>
<feature type="region of interest" description="Disordered" evidence="2">
    <location>
        <begin position="340"/>
        <end position="440"/>
    </location>
</feature>